<evidence type="ECO:0000313" key="2">
    <source>
        <dbReference type="Proteomes" id="UP001156882"/>
    </source>
</evidence>
<evidence type="ECO:0000313" key="1">
    <source>
        <dbReference type="EMBL" id="GLS21546.1"/>
    </source>
</evidence>
<dbReference type="Proteomes" id="UP001156882">
    <property type="component" value="Unassembled WGS sequence"/>
</dbReference>
<reference evidence="2" key="1">
    <citation type="journal article" date="2019" name="Int. J. Syst. Evol. Microbiol.">
        <title>The Global Catalogue of Microorganisms (GCM) 10K type strain sequencing project: providing services to taxonomists for standard genome sequencing and annotation.</title>
        <authorList>
            <consortium name="The Broad Institute Genomics Platform"/>
            <consortium name="The Broad Institute Genome Sequencing Center for Infectious Disease"/>
            <person name="Wu L."/>
            <person name="Ma J."/>
        </authorList>
    </citation>
    <scope>NUCLEOTIDE SEQUENCE [LARGE SCALE GENOMIC DNA]</scope>
    <source>
        <strain evidence="2">NBRC 101365</strain>
    </source>
</reference>
<protein>
    <recommendedName>
        <fullName evidence="3">Ribosomal protein L20</fullName>
    </recommendedName>
</protein>
<sequence>MANRKYAAAKSISIRVTHIYTQNEFKESLISFDLGTQIAKSASIFKNKECLADKNSTKIHSRRGMSQFIFLEYFAMV</sequence>
<accession>A0ABQ6CTJ7</accession>
<organism evidence="1 2">
    <name type="scientific">Labrys miyagiensis</name>
    <dbReference type="NCBI Taxonomy" id="346912"/>
    <lineage>
        <taxon>Bacteria</taxon>
        <taxon>Pseudomonadati</taxon>
        <taxon>Pseudomonadota</taxon>
        <taxon>Alphaproteobacteria</taxon>
        <taxon>Hyphomicrobiales</taxon>
        <taxon>Xanthobacteraceae</taxon>
        <taxon>Labrys</taxon>
    </lineage>
</organism>
<evidence type="ECO:0008006" key="3">
    <source>
        <dbReference type="Google" id="ProtNLM"/>
    </source>
</evidence>
<comment type="caution">
    <text evidence="1">The sequence shown here is derived from an EMBL/GenBank/DDBJ whole genome shotgun (WGS) entry which is preliminary data.</text>
</comment>
<name>A0ABQ6CTJ7_9HYPH</name>
<gene>
    <name evidence="1" type="ORF">GCM10007874_45630</name>
</gene>
<dbReference type="EMBL" id="BSPC01000051">
    <property type="protein sequence ID" value="GLS21546.1"/>
    <property type="molecule type" value="Genomic_DNA"/>
</dbReference>
<keyword evidence="2" id="KW-1185">Reference proteome</keyword>
<proteinExistence type="predicted"/>